<protein>
    <submittedName>
        <fullName evidence="3">CubicO group peptidase (Beta-lactamase class C family)</fullName>
    </submittedName>
</protein>
<gene>
    <name evidence="3" type="ORF">EDB95_0112</name>
</gene>
<dbReference type="RefSeq" id="WP_133989540.1">
    <property type="nucleotide sequence ID" value="NZ_SODV01000001.1"/>
</dbReference>
<dbReference type="Pfam" id="PF00144">
    <property type="entry name" value="Beta-lactamase"/>
    <property type="match status" value="1"/>
</dbReference>
<organism evidence="3 4">
    <name type="scientific">Dinghuibacter silviterrae</name>
    <dbReference type="NCBI Taxonomy" id="1539049"/>
    <lineage>
        <taxon>Bacteria</taxon>
        <taxon>Pseudomonadati</taxon>
        <taxon>Bacteroidota</taxon>
        <taxon>Chitinophagia</taxon>
        <taxon>Chitinophagales</taxon>
        <taxon>Chitinophagaceae</taxon>
        <taxon>Dinghuibacter</taxon>
    </lineage>
</organism>
<name>A0A4R8DNV5_9BACT</name>
<keyword evidence="4" id="KW-1185">Reference proteome</keyword>
<evidence type="ECO:0000256" key="1">
    <source>
        <dbReference type="SAM" id="SignalP"/>
    </source>
</evidence>
<dbReference type="PANTHER" id="PTHR43283:SF18">
    <property type="match status" value="1"/>
</dbReference>
<sequence>MKSVLFVLLAASFSFAANAQYVRPLTTTAIDSLVTTLMETGKVTGLCLGIIDNNQPAYIHAYGYKDKPAHKLNDTATCFYGASLSKALFAYLVMHLVDRGQIDLDKPLYTYLPKPIPEYDNYKDLAGDDRWKLITARNCLDHTTGFPNWRRFNPRDNNKLEFFFTPGQRFAYSGEGLYLLQMVVETVTGRPLEDLAQEYIFQPFGMRRTSYIWQPAFESDYALGHLENENALPKNRRTKANAAGSMETTIADYTRFVAAVLRGDGVSAKAKNEMLSPQIAIVSRRQFPSLDTATTMANLGIHLSYGLGWGLFTSPYGRAFFKEGHDDGWEHYALCFPDQGKAVIVMTNSSNGESIFKELFHDLTGVTIPWEWEGYTPYQK</sequence>
<evidence type="ECO:0000313" key="3">
    <source>
        <dbReference type="EMBL" id="TDW99104.1"/>
    </source>
</evidence>
<dbReference type="OrthoDB" id="1357763at2"/>
<reference evidence="3 4" key="1">
    <citation type="submission" date="2019-03" db="EMBL/GenBank/DDBJ databases">
        <title>Genomic Encyclopedia of Type Strains, Phase IV (KMG-IV): sequencing the most valuable type-strain genomes for metagenomic binning, comparative biology and taxonomic classification.</title>
        <authorList>
            <person name="Goeker M."/>
        </authorList>
    </citation>
    <scope>NUCLEOTIDE SEQUENCE [LARGE SCALE GENOMIC DNA]</scope>
    <source>
        <strain evidence="3 4">DSM 100059</strain>
    </source>
</reference>
<evidence type="ECO:0000313" key="4">
    <source>
        <dbReference type="Proteomes" id="UP000294498"/>
    </source>
</evidence>
<keyword evidence="1" id="KW-0732">Signal</keyword>
<dbReference type="InterPro" id="IPR012338">
    <property type="entry name" value="Beta-lactam/transpept-like"/>
</dbReference>
<feature type="chain" id="PRO_5020628315" evidence="1">
    <location>
        <begin position="20"/>
        <end position="380"/>
    </location>
</feature>
<feature type="signal peptide" evidence="1">
    <location>
        <begin position="1"/>
        <end position="19"/>
    </location>
</feature>
<dbReference type="InterPro" id="IPR001466">
    <property type="entry name" value="Beta-lactam-related"/>
</dbReference>
<dbReference type="AlphaFoldDB" id="A0A4R8DNV5"/>
<accession>A0A4R8DNV5</accession>
<dbReference type="InterPro" id="IPR050789">
    <property type="entry name" value="Diverse_Enzym_Activities"/>
</dbReference>
<evidence type="ECO:0000259" key="2">
    <source>
        <dbReference type="Pfam" id="PF00144"/>
    </source>
</evidence>
<dbReference type="Gene3D" id="3.40.710.10">
    <property type="entry name" value="DD-peptidase/beta-lactamase superfamily"/>
    <property type="match status" value="1"/>
</dbReference>
<proteinExistence type="predicted"/>
<dbReference type="SUPFAM" id="SSF56601">
    <property type="entry name" value="beta-lactamase/transpeptidase-like"/>
    <property type="match status" value="1"/>
</dbReference>
<comment type="caution">
    <text evidence="3">The sequence shown here is derived from an EMBL/GenBank/DDBJ whole genome shotgun (WGS) entry which is preliminary data.</text>
</comment>
<dbReference type="Proteomes" id="UP000294498">
    <property type="component" value="Unassembled WGS sequence"/>
</dbReference>
<feature type="domain" description="Beta-lactamase-related" evidence="2">
    <location>
        <begin position="30"/>
        <end position="353"/>
    </location>
</feature>
<dbReference type="PANTHER" id="PTHR43283">
    <property type="entry name" value="BETA-LACTAMASE-RELATED"/>
    <property type="match status" value="1"/>
</dbReference>
<dbReference type="EMBL" id="SODV01000001">
    <property type="protein sequence ID" value="TDW99104.1"/>
    <property type="molecule type" value="Genomic_DNA"/>
</dbReference>